<sequence>MAQYNEYTLMLPDGIEVLYTDSGALNTANYTTTVVLHGNGFNGHGFVRLYDYAHKHNLRTVICNRRDYPGSTKYSNEELADVREGRQMFLDRLALQTAWFLKHFIEQENTARVTGDRTARGFILMGWSYNFPRDVADPAVIPQPLYKTVEPYLRSLVVYNPPILALGYSHPMPEGVYDPLSDPK</sequence>
<proteinExistence type="predicted"/>
<dbReference type="AlphaFoldDB" id="A0AAD7CWW4"/>
<reference evidence="1" key="1">
    <citation type="submission" date="2023-03" db="EMBL/GenBank/DDBJ databases">
        <title>Massive genome expansion in bonnet fungi (Mycena s.s.) driven by repeated elements and novel gene families across ecological guilds.</title>
        <authorList>
            <consortium name="Lawrence Berkeley National Laboratory"/>
            <person name="Harder C.B."/>
            <person name="Miyauchi S."/>
            <person name="Viragh M."/>
            <person name="Kuo A."/>
            <person name="Thoen E."/>
            <person name="Andreopoulos B."/>
            <person name="Lu D."/>
            <person name="Skrede I."/>
            <person name="Drula E."/>
            <person name="Henrissat B."/>
            <person name="Morin E."/>
            <person name="Kohler A."/>
            <person name="Barry K."/>
            <person name="LaButti K."/>
            <person name="Morin E."/>
            <person name="Salamov A."/>
            <person name="Lipzen A."/>
            <person name="Mereny Z."/>
            <person name="Hegedus B."/>
            <person name="Baldrian P."/>
            <person name="Stursova M."/>
            <person name="Weitz H."/>
            <person name="Taylor A."/>
            <person name="Grigoriev I.V."/>
            <person name="Nagy L.G."/>
            <person name="Martin F."/>
            <person name="Kauserud H."/>
        </authorList>
    </citation>
    <scope>NUCLEOTIDE SEQUENCE</scope>
    <source>
        <strain evidence="1">CBHHK067</strain>
    </source>
</reference>
<evidence type="ECO:0000313" key="2">
    <source>
        <dbReference type="Proteomes" id="UP001221757"/>
    </source>
</evidence>
<name>A0AAD7CWW4_MYCRO</name>
<dbReference type="EMBL" id="JARKIE010000205">
    <property type="protein sequence ID" value="KAJ7667153.1"/>
    <property type="molecule type" value="Genomic_DNA"/>
</dbReference>
<dbReference type="InterPro" id="IPR029058">
    <property type="entry name" value="AB_hydrolase_fold"/>
</dbReference>
<accession>A0AAD7CWW4</accession>
<evidence type="ECO:0008006" key="3">
    <source>
        <dbReference type="Google" id="ProtNLM"/>
    </source>
</evidence>
<gene>
    <name evidence="1" type="ORF">B0H17DRAFT_1251945</name>
</gene>
<dbReference type="Gene3D" id="3.40.50.1820">
    <property type="entry name" value="alpha/beta hydrolase"/>
    <property type="match status" value="1"/>
</dbReference>
<keyword evidence="2" id="KW-1185">Reference proteome</keyword>
<organism evidence="1 2">
    <name type="scientific">Mycena rosella</name>
    <name type="common">Pink bonnet</name>
    <name type="synonym">Agaricus rosellus</name>
    <dbReference type="NCBI Taxonomy" id="1033263"/>
    <lineage>
        <taxon>Eukaryota</taxon>
        <taxon>Fungi</taxon>
        <taxon>Dikarya</taxon>
        <taxon>Basidiomycota</taxon>
        <taxon>Agaricomycotina</taxon>
        <taxon>Agaricomycetes</taxon>
        <taxon>Agaricomycetidae</taxon>
        <taxon>Agaricales</taxon>
        <taxon>Marasmiineae</taxon>
        <taxon>Mycenaceae</taxon>
        <taxon>Mycena</taxon>
    </lineage>
</organism>
<dbReference type="Proteomes" id="UP001221757">
    <property type="component" value="Unassembled WGS sequence"/>
</dbReference>
<evidence type="ECO:0000313" key="1">
    <source>
        <dbReference type="EMBL" id="KAJ7667153.1"/>
    </source>
</evidence>
<comment type="caution">
    <text evidence="1">The sequence shown here is derived from an EMBL/GenBank/DDBJ whole genome shotgun (WGS) entry which is preliminary data.</text>
</comment>
<protein>
    <recommendedName>
        <fullName evidence="3">AB hydrolase-1 domain-containing protein</fullName>
    </recommendedName>
</protein>
<dbReference type="SUPFAM" id="SSF53474">
    <property type="entry name" value="alpha/beta-Hydrolases"/>
    <property type="match status" value="1"/>
</dbReference>